<dbReference type="Gene3D" id="1.10.630.10">
    <property type="entry name" value="Cytochrome P450"/>
    <property type="match status" value="1"/>
</dbReference>
<dbReference type="Proteomes" id="UP001465976">
    <property type="component" value="Unassembled WGS sequence"/>
</dbReference>
<keyword evidence="6" id="KW-0812">Transmembrane</keyword>
<dbReference type="InterPro" id="IPR036396">
    <property type="entry name" value="Cyt_P450_sf"/>
</dbReference>
<evidence type="ECO:0000256" key="1">
    <source>
        <dbReference type="ARBA" id="ARBA00001971"/>
    </source>
</evidence>
<keyword evidence="16" id="KW-1185">Reference proteome</keyword>
<evidence type="ECO:0000256" key="7">
    <source>
        <dbReference type="ARBA" id="ARBA00022723"/>
    </source>
</evidence>
<dbReference type="Pfam" id="PF00067">
    <property type="entry name" value="p450"/>
    <property type="match status" value="1"/>
</dbReference>
<dbReference type="InterPro" id="IPR017972">
    <property type="entry name" value="Cyt_P450_CS"/>
</dbReference>
<reference evidence="15 16" key="1">
    <citation type="submission" date="2024-02" db="EMBL/GenBank/DDBJ databases">
        <title>A draft genome for the cacao thread blight pathogen Marasmius crinis-equi.</title>
        <authorList>
            <person name="Cohen S.P."/>
            <person name="Baruah I.K."/>
            <person name="Amoako-Attah I."/>
            <person name="Bukari Y."/>
            <person name="Meinhardt L.W."/>
            <person name="Bailey B.A."/>
        </authorList>
    </citation>
    <scope>NUCLEOTIDE SEQUENCE [LARGE SCALE GENOMIC DNA]</scope>
    <source>
        <strain evidence="15 16">GH-76</strain>
    </source>
</reference>
<comment type="caution">
    <text evidence="15">The sequence shown here is derived from an EMBL/GenBank/DDBJ whole genome shotgun (WGS) entry which is preliminary data.</text>
</comment>
<dbReference type="EMBL" id="JBAHYK010000063">
    <property type="protein sequence ID" value="KAL0579343.1"/>
    <property type="molecule type" value="Genomic_DNA"/>
</dbReference>
<dbReference type="CDD" id="cd11065">
    <property type="entry name" value="CYP64-like"/>
    <property type="match status" value="1"/>
</dbReference>
<dbReference type="PROSITE" id="PS00086">
    <property type="entry name" value="CYTOCHROME_P450"/>
    <property type="match status" value="1"/>
</dbReference>
<keyword evidence="10 14" id="KW-0408">Iron</keyword>
<keyword evidence="8" id="KW-1133">Transmembrane helix</keyword>
<evidence type="ECO:0000256" key="12">
    <source>
        <dbReference type="ARBA" id="ARBA00023136"/>
    </source>
</evidence>
<comment type="subcellular location">
    <subcellularLocation>
        <location evidence="2">Membrane</location>
        <topology evidence="2">Single-pass membrane protein</topology>
    </subcellularLocation>
</comment>
<keyword evidence="13" id="KW-0325">Glycoprotein</keyword>
<evidence type="ECO:0000256" key="2">
    <source>
        <dbReference type="ARBA" id="ARBA00004167"/>
    </source>
</evidence>
<evidence type="ECO:0000256" key="8">
    <source>
        <dbReference type="ARBA" id="ARBA00022989"/>
    </source>
</evidence>
<evidence type="ECO:0008006" key="17">
    <source>
        <dbReference type="Google" id="ProtNLM"/>
    </source>
</evidence>
<evidence type="ECO:0000256" key="14">
    <source>
        <dbReference type="RuleBase" id="RU000461"/>
    </source>
</evidence>
<accession>A0ABR3FV19</accession>
<protein>
    <recommendedName>
        <fullName evidence="17">Cytochrome P450</fullName>
    </recommendedName>
</protein>
<comment type="cofactor">
    <cofactor evidence="1">
        <name>heme</name>
        <dbReference type="ChEBI" id="CHEBI:30413"/>
    </cofactor>
</comment>
<keyword evidence="12" id="KW-0472">Membrane</keyword>
<dbReference type="PANTHER" id="PTHR46300:SF2">
    <property type="entry name" value="CYTOCHROME P450 MONOOXYGENASE ALNH-RELATED"/>
    <property type="match status" value="1"/>
</dbReference>
<keyword evidence="5 14" id="KW-0349">Heme</keyword>
<name>A0ABR3FV19_9AGAR</name>
<evidence type="ECO:0000313" key="15">
    <source>
        <dbReference type="EMBL" id="KAL0579343.1"/>
    </source>
</evidence>
<keyword evidence="9 14" id="KW-0560">Oxidoreductase</keyword>
<dbReference type="InterPro" id="IPR002401">
    <property type="entry name" value="Cyt_P450_E_grp-I"/>
</dbReference>
<evidence type="ECO:0000313" key="16">
    <source>
        <dbReference type="Proteomes" id="UP001465976"/>
    </source>
</evidence>
<sequence length="529" mass="60290">MSLSRVVGGMDVLPRSFLGLPNLYRYYLPAAVVLWWLVSRRERRKLPPSPGRALPIIGHLHLFPRDNAWLKFTEWSRQLGPVFHLNLAGQDVVVLGTHKAAADLLDRRSSIYSDRARNYVAGELMAGGMVFGFTDAHETWKKMRRASHEAMNPSMALRYRPMQELESYILCHQLLQKPDIWDDHIRRANLSLMFSIIYGLPPKLDSEDPNIRRTNAFVSGLLAAASPGAYLVEYFTWLKYLPRWMCGWRRHAEAFFQSYCNYFESMFADVETRMIQGTQGTCVATTYIENRFKLGLTDREAACAAGGETTAGQMAWLVLAIVLYPDIQKKTQQQIDTVVGRDRMPNLQDIPNLPYVSAFVTEVMRWRGVGPLSVPHRANTDDYYQGFYIPKDTVVIPNVWALNHDPNVWGPDPDDFRPERHLDETGQLKKPLPDTHEESHVTFGFGRRVCVGKYVANNSLLIQAACLLWSFSFSPNKDKSGKPVFPDTFAWEDSGLVVRPEEFSCVIRPRAPEIETVIRQSLDAKGFSL</sequence>
<dbReference type="SUPFAM" id="SSF48264">
    <property type="entry name" value="Cytochrome P450"/>
    <property type="match status" value="1"/>
</dbReference>
<evidence type="ECO:0000256" key="5">
    <source>
        <dbReference type="ARBA" id="ARBA00022617"/>
    </source>
</evidence>
<organism evidence="15 16">
    <name type="scientific">Marasmius crinis-equi</name>
    <dbReference type="NCBI Taxonomy" id="585013"/>
    <lineage>
        <taxon>Eukaryota</taxon>
        <taxon>Fungi</taxon>
        <taxon>Dikarya</taxon>
        <taxon>Basidiomycota</taxon>
        <taxon>Agaricomycotina</taxon>
        <taxon>Agaricomycetes</taxon>
        <taxon>Agaricomycetidae</taxon>
        <taxon>Agaricales</taxon>
        <taxon>Marasmiineae</taxon>
        <taxon>Marasmiaceae</taxon>
        <taxon>Marasmius</taxon>
    </lineage>
</organism>
<dbReference type="PANTHER" id="PTHR46300">
    <property type="entry name" value="P450, PUTATIVE (EUROFUNG)-RELATED-RELATED"/>
    <property type="match status" value="1"/>
</dbReference>
<keyword evidence="7 14" id="KW-0479">Metal-binding</keyword>
<dbReference type="PRINTS" id="PR00463">
    <property type="entry name" value="EP450I"/>
</dbReference>
<proteinExistence type="inferred from homology"/>
<dbReference type="InterPro" id="IPR001128">
    <property type="entry name" value="Cyt_P450"/>
</dbReference>
<evidence type="ECO:0000256" key="9">
    <source>
        <dbReference type="ARBA" id="ARBA00023002"/>
    </source>
</evidence>
<evidence type="ECO:0000256" key="13">
    <source>
        <dbReference type="ARBA" id="ARBA00023180"/>
    </source>
</evidence>
<evidence type="ECO:0000256" key="3">
    <source>
        <dbReference type="ARBA" id="ARBA00005179"/>
    </source>
</evidence>
<evidence type="ECO:0000256" key="4">
    <source>
        <dbReference type="ARBA" id="ARBA00010617"/>
    </source>
</evidence>
<comment type="pathway">
    <text evidence="3">Secondary metabolite biosynthesis.</text>
</comment>
<comment type="similarity">
    <text evidence="4 14">Belongs to the cytochrome P450 family.</text>
</comment>
<gene>
    <name evidence="15" type="ORF">V5O48_002676</name>
</gene>
<evidence type="ECO:0000256" key="11">
    <source>
        <dbReference type="ARBA" id="ARBA00023033"/>
    </source>
</evidence>
<evidence type="ECO:0000256" key="10">
    <source>
        <dbReference type="ARBA" id="ARBA00023004"/>
    </source>
</evidence>
<evidence type="ECO:0000256" key="6">
    <source>
        <dbReference type="ARBA" id="ARBA00022692"/>
    </source>
</evidence>
<dbReference type="InterPro" id="IPR050364">
    <property type="entry name" value="Cytochrome_P450_fung"/>
</dbReference>
<keyword evidence="11 14" id="KW-0503">Monooxygenase</keyword>
<dbReference type="PRINTS" id="PR00385">
    <property type="entry name" value="P450"/>
</dbReference>